<feature type="region of interest" description="Disordered" evidence="2">
    <location>
        <begin position="523"/>
        <end position="544"/>
    </location>
</feature>
<dbReference type="AlphaFoldDB" id="A0A6C0AVP7"/>
<feature type="region of interest" description="Disordered" evidence="2">
    <location>
        <begin position="749"/>
        <end position="794"/>
    </location>
</feature>
<sequence length="894" mass="102204">MNAVSKWYHKRPKSYYPKCVEMFGEPTSISNTKHGFAFWKTRGLFDEHILRDEDVKHCVPRNHHDYFYSSIKFFIPEDKVFDVLKISGSINYDGLKNLITARCGGIGANYATLYLGMMVAMGKMTIKEVQSDDLYPKHISGEMKTYNEMKKEMMAMKRANHEKFKKELKQDFAPYAFKQCYKEKSGGGTCGSKPCNADKTVRSDEDIHDAVKLWCEEPDVADHEYGHISNWDTSAVTDMSSLFSQCSEFNDDISRWNVGNVTNMYGMFCDVYAFNQPIEEWNVGKVTNMGYMFSGASAFNRPIGEWKVANVTNMGSMFRGASAFNQPIGRWNVGQVKNMFGMFWNARAFNRPIGEWKVANVTNMTYMFSNASAFNQDIEEWDVGNVTTMEGMFRDAFRFNQPIGRWNVGNVTNMGSMFRGASAFNQPLANWERIRGVNGATTTSTLTNVTNMQSMFWRADSFDQDISNWYIPNANTTKMFNESYNPNHTKPSAALSKLAISYKAMGPKRNLDTATVIASMFGGKKKRTRKRKSRKSRKTKRTQKFKKELKQDFAPYAFKQCYKEKSGGGNCTGKTCNDKEIEGIRHQIELAEEELAKRDKEQQDQELLRELKHALYMEKEKYGNWVFVPPEKLEKGKKYTVEVTRNMSDSKMPNPLLKQNMEFVRSDNLSDEPLLRFIEGKDNDGNDKYFAVRNTRDNRIYKLKEYGDTSLEDQIKNSKSTDELHALSKEALNKATNFNADLNRYIGEFGGSRTKTSSKGTLRKKETKNGSKSKSKGRQKSKSSSKEKRVGKGLINTRNEDCGINGSTGCCPHMGPDEKGRYRATNEKTTLTYDNKKYELHTCCIMCSEAMNALARTDPAKFKASYVSRYTPNGDMVAKNHHTKKEVQVLKLKK</sequence>
<reference evidence="3" key="1">
    <citation type="journal article" date="2020" name="Nature">
        <title>Giant virus diversity and host interactions through global metagenomics.</title>
        <authorList>
            <person name="Schulz F."/>
            <person name="Roux S."/>
            <person name="Paez-Espino D."/>
            <person name="Jungbluth S."/>
            <person name="Walsh D.A."/>
            <person name="Denef V.J."/>
            <person name="McMahon K.D."/>
            <person name="Konstantinidis K.T."/>
            <person name="Eloe-Fadrosh E.A."/>
            <person name="Kyrpides N.C."/>
            <person name="Woyke T."/>
        </authorList>
    </citation>
    <scope>NUCLEOTIDE SEQUENCE</scope>
    <source>
        <strain evidence="3">GVMAG-S-ERX555943-30</strain>
    </source>
</reference>
<dbReference type="EMBL" id="MN738751">
    <property type="protein sequence ID" value="QHS83315.1"/>
    <property type="molecule type" value="Genomic_DNA"/>
</dbReference>
<name>A0A6C0AVP7_9ZZZZ</name>
<evidence type="ECO:0000313" key="3">
    <source>
        <dbReference type="EMBL" id="QHS83315.1"/>
    </source>
</evidence>
<feature type="compositionally biased region" description="Basic residues" evidence="2">
    <location>
        <begin position="770"/>
        <end position="783"/>
    </location>
</feature>
<organism evidence="3">
    <name type="scientific">viral metagenome</name>
    <dbReference type="NCBI Taxonomy" id="1070528"/>
    <lineage>
        <taxon>unclassified sequences</taxon>
        <taxon>metagenomes</taxon>
        <taxon>organismal metagenomes</taxon>
    </lineage>
</organism>
<dbReference type="InterPro" id="IPR005046">
    <property type="entry name" value="DUF285"/>
</dbReference>
<proteinExistence type="predicted"/>
<protein>
    <recommendedName>
        <fullName evidence="4">BspA family leucine-rich repeat surface protein</fullName>
    </recommendedName>
</protein>
<accession>A0A6C0AVP7</accession>
<evidence type="ECO:0000256" key="1">
    <source>
        <dbReference type="SAM" id="Coils"/>
    </source>
</evidence>
<dbReference type="InterPro" id="IPR011889">
    <property type="entry name" value="Liste_lipo_26"/>
</dbReference>
<evidence type="ECO:0008006" key="4">
    <source>
        <dbReference type="Google" id="ProtNLM"/>
    </source>
</evidence>
<feature type="coiled-coil region" evidence="1">
    <location>
        <begin position="581"/>
        <end position="610"/>
    </location>
</feature>
<evidence type="ECO:0000256" key="2">
    <source>
        <dbReference type="SAM" id="MobiDB-lite"/>
    </source>
</evidence>
<keyword evidence="1" id="KW-0175">Coiled coil</keyword>
<dbReference type="Pfam" id="PF03382">
    <property type="entry name" value="DUF285"/>
    <property type="match status" value="3"/>
</dbReference>
<dbReference type="NCBIfam" id="TIGR02167">
    <property type="entry name" value="Liste_lipo_26"/>
    <property type="match status" value="4"/>
</dbReference>